<dbReference type="PANTHER" id="PTHR11766">
    <property type="entry name" value="TYROSYL-TRNA SYNTHETASE"/>
    <property type="match status" value="1"/>
</dbReference>
<keyword evidence="4 11" id="KW-0067">ATP-binding</keyword>
<dbReference type="GO" id="GO:0006437">
    <property type="term" value="P:tyrosyl-tRNA aminoacylation"/>
    <property type="evidence" value="ECO:0007669"/>
    <property type="project" value="UniProtKB-UniRule"/>
</dbReference>
<dbReference type="InterPro" id="IPR024088">
    <property type="entry name" value="Tyr-tRNA-ligase_bac-type"/>
</dbReference>
<evidence type="ECO:0000256" key="3">
    <source>
        <dbReference type="ARBA" id="ARBA00022741"/>
    </source>
</evidence>
<dbReference type="PROSITE" id="PS50889">
    <property type="entry name" value="S4"/>
    <property type="match status" value="1"/>
</dbReference>
<dbReference type="EMBL" id="MHOK01000005">
    <property type="protein sequence ID" value="OGZ62271.1"/>
    <property type="molecule type" value="Genomic_DNA"/>
</dbReference>
<evidence type="ECO:0000256" key="1">
    <source>
        <dbReference type="ARBA" id="ARBA00013160"/>
    </source>
</evidence>
<dbReference type="Gene3D" id="3.10.290.10">
    <property type="entry name" value="RNA-binding S4 domain"/>
    <property type="match status" value="1"/>
</dbReference>
<evidence type="ECO:0000256" key="11">
    <source>
        <dbReference type="RuleBase" id="RU363036"/>
    </source>
</evidence>
<evidence type="ECO:0000256" key="2">
    <source>
        <dbReference type="ARBA" id="ARBA00022598"/>
    </source>
</evidence>
<dbReference type="InterPro" id="IPR002305">
    <property type="entry name" value="aa-tRNA-synth_Ic"/>
</dbReference>
<dbReference type="CDD" id="cd00165">
    <property type="entry name" value="S4"/>
    <property type="match status" value="1"/>
</dbReference>
<dbReference type="Pfam" id="PF22421">
    <property type="entry name" value="SYY_C-terminal"/>
    <property type="match status" value="1"/>
</dbReference>
<dbReference type="Gene3D" id="1.10.240.10">
    <property type="entry name" value="Tyrosyl-Transfer RNA Synthetase"/>
    <property type="match status" value="1"/>
</dbReference>
<protein>
    <recommendedName>
        <fullName evidence="1 9">Tyrosine--tRNA ligase</fullName>
        <ecNumber evidence="1 9">6.1.1.1</ecNumber>
    </recommendedName>
</protein>
<evidence type="ECO:0000256" key="6">
    <source>
        <dbReference type="ARBA" id="ARBA00022917"/>
    </source>
</evidence>
<evidence type="ECO:0000256" key="7">
    <source>
        <dbReference type="ARBA" id="ARBA00023146"/>
    </source>
</evidence>
<evidence type="ECO:0000256" key="9">
    <source>
        <dbReference type="NCBIfam" id="TIGR00234"/>
    </source>
</evidence>
<evidence type="ECO:0000256" key="4">
    <source>
        <dbReference type="ARBA" id="ARBA00022840"/>
    </source>
</evidence>
<dbReference type="InterPro" id="IPR054608">
    <property type="entry name" value="SYY-like_C"/>
</dbReference>
<comment type="caution">
    <text evidence="13">The sequence shown here is derived from an EMBL/GenBank/DDBJ whole genome shotgun (WGS) entry which is preliminary data.</text>
</comment>
<proteinExistence type="inferred from homology"/>
<name>A0A1G2HJ59_9BACT</name>
<keyword evidence="5 10" id="KW-0694">RNA-binding</keyword>
<evidence type="ECO:0000256" key="8">
    <source>
        <dbReference type="ARBA" id="ARBA00048248"/>
    </source>
</evidence>
<evidence type="ECO:0000256" key="5">
    <source>
        <dbReference type="ARBA" id="ARBA00022884"/>
    </source>
</evidence>
<evidence type="ECO:0000256" key="10">
    <source>
        <dbReference type="PROSITE-ProRule" id="PRU00182"/>
    </source>
</evidence>
<keyword evidence="2 11" id="KW-0436">Ligase</keyword>
<feature type="domain" description="Tyrosine--tRNA ligase SYY-like C-terminal" evidence="12">
    <location>
        <begin position="323"/>
        <end position="376"/>
    </location>
</feature>
<sequence>MDINFTQRDILERGVEEIIEITSLRKKLKSGRKLRVKLGIDPNAPDIHLGHTAPLWKLRQFQELGHKAVLIIGDYTASIGDPSGKDETRPSLTEAQIKGNYKTYEKQALKILDNKTLEVRYQTEWYKNFNLKDVLNLLRKASVGRLLQHETFRERLKKKQQFAVHEIIYPFLQGYDSVAVKADVELGATEQKFNLLMGRELQKAYGQEQQDIITNPYLLGTDGKEKMSKSLGNYIAIQDKPTEMFGKVMSIRDSEIVQYFELVTPVPFKKVQEIKKLKITGKTARDLKVQLAGVITELYWGKEEAEKAQERFETQFQKRGVSKGLSVVRVSGSDSTIITILVDAGFVSSKNEARRLVEQGAVYFDNERMAEYNDPIPKRSFILKAGRKMAKIVPK</sequence>
<dbReference type="InterPro" id="IPR001412">
    <property type="entry name" value="aa-tRNA-synth_I_CS"/>
</dbReference>
<comment type="similarity">
    <text evidence="11">Belongs to the class-I aminoacyl-tRNA synthetase family.</text>
</comment>
<keyword evidence="3 11" id="KW-0547">Nucleotide-binding</keyword>
<accession>A0A1G2HJ59</accession>
<dbReference type="CDD" id="cd00805">
    <property type="entry name" value="TyrRS_core"/>
    <property type="match status" value="1"/>
</dbReference>
<dbReference type="Gene3D" id="3.40.50.620">
    <property type="entry name" value="HUPs"/>
    <property type="match status" value="1"/>
</dbReference>
<evidence type="ECO:0000313" key="14">
    <source>
        <dbReference type="Proteomes" id="UP000176770"/>
    </source>
</evidence>
<dbReference type="Pfam" id="PF00579">
    <property type="entry name" value="tRNA-synt_1b"/>
    <property type="match status" value="1"/>
</dbReference>
<organism evidence="13 14">
    <name type="scientific">Candidatus Spechtbacteria bacterium RIFCSPLOWO2_12_FULL_38_22</name>
    <dbReference type="NCBI Taxonomy" id="1802165"/>
    <lineage>
        <taxon>Bacteria</taxon>
        <taxon>Candidatus Spechtiibacteriota</taxon>
    </lineage>
</organism>
<dbReference type="InterPro" id="IPR036986">
    <property type="entry name" value="S4_RNA-bd_sf"/>
</dbReference>
<keyword evidence="7 11" id="KW-0030">Aminoacyl-tRNA synthetase</keyword>
<reference evidence="13 14" key="1">
    <citation type="journal article" date="2016" name="Nat. Commun.">
        <title>Thousands of microbial genomes shed light on interconnected biogeochemical processes in an aquifer system.</title>
        <authorList>
            <person name="Anantharaman K."/>
            <person name="Brown C.T."/>
            <person name="Hug L.A."/>
            <person name="Sharon I."/>
            <person name="Castelle C.J."/>
            <person name="Probst A.J."/>
            <person name="Thomas B.C."/>
            <person name="Singh A."/>
            <person name="Wilkins M.J."/>
            <person name="Karaoz U."/>
            <person name="Brodie E.L."/>
            <person name="Williams K.H."/>
            <person name="Hubbard S.S."/>
            <person name="Banfield J.F."/>
        </authorList>
    </citation>
    <scope>NUCLEOTIDE SEQUENCE [LARGE SCALE GENOMIC DNA]</scope>
</reference>
<dbReference type="InterPro" id="IPR002307">
    <property type="entry name" value="Tyr-tRNA-ligase"/>
</dbReference>
<dbReference type="PROSITE" id="PS00178">
    <property type="entry name" value="AA_TRNA_LIGASE_I"/>
    <property type="match status" value="1"/>
</dbReference>
<dbReference type="SUPFAM" id="SSF55174">
    <property type="entry name" value="Alpha-L RNA-binding motif"/>
    <property type="match status" value="1"/>
</dbReference>
<evidence type="ECO:0000313" key="13">
    <source>
        <dbReference type="EMBL" id="OGZ62271.1"/>
    </source>
</evidence>
<evidence type="ECO:0000259" key="12">
    <source>
        <dbReference type="Pfam" id="PF22421"/>
    </source>
</evidence>
<comment type="catalytic activity">
    <reaction evidence="8">
        <text>tRNA(Tyr) + L-tyrosine + ATP = L-tyrosyl-tRNA(Tyr) + AMP + diphosphate + H(+)</text>
        <dbReference type="Rhea" id="RHEA:10220"/>
        <dbReference type="Rhea" id="RHEA-COMP:9706"/>
        <dbReference type="Rhea" id="RHEA-COMP:9707"/>
        <dbReference type="ChEBI" id="CHEBI:15378"/>
        <dbReference type="ChEBI" id="CHEBI:30616"/>
        <dbReference type="ChEBI" id="CHEBI:33019"/>
        <dbReference type="ChEBI" id="CHEBI:58315"/>
        <dbReference type="ChEBI" id="CHEBI:78442"/>
        <dbReference type="ChEBI" id="CHEBI:78536"/>
        <dbReference type="ChEBI" id="CHEBI:456215"/>
        <dbReference type="EC" id="6.1.1.1"/>
    </reaction>
</comment>
<keyword evidence="6 11" id="KW-0648">Protein biosynthesis</keyword>
<dbReference type="Proteomes" id="UP000176770">
    <property type="component" value="Unassembled WGS sequence"/>
</dbReference>
<dbReference type="InterPro" id="IPR014729">
    <property type="entry name" value="Rossmann-like_a/b/a_fold"/>
</dbReference>
<dbReference type="AlphaFoldDB" id="A0A1G2HJ59"/>
<dbReference type="NCBIfam" id="TIGR00234">
    <property type="entry name" value="tyrS"/>
    <property type="match status" value="1"/>
</dbReference>
<dbReference type="GO" id="GO:0004831">
    <property type="term" value="F:tyrosine-tRNA ligase activity"/>
    <property type="evidence" value="ECO:0007669"/>
    <property type="project" value="UniProtKB-UniRule"/>
</dbReference>
<dbReference type="PANTHER" id="PTHR11766:SF1">
    <property type="entry name" value="TYROSINE--TRNA LIGASE"/>
    <property type="match status" value="1"/>
</dbReference>
<dbReference type="GO" id="GO:0005524">
    <property type="term" value="F:ATP binding"/>
    <property type="evidence" value="ECO:0007669"/>
    <property type="project" value="UniProtKB-KW"/>
</dbReference>
<dbReference type="PRINTS" id="PR01040">
    <property type="entry name" value="TRNASYNTHTYR"/>
</dbReference>
<dbReference type="SUPFAM" id="SSF52374">
    <property type="entry name" value="Nucleotidylyl transferase"/>
    <property type="match status" value="1"/>
</dbReference>
<dbReference type="STRING" id="1802165.A3F94_02925"/>
<dbReference type="GO" id="GO:0003723">
    <property type="term" value="F:RNA binding"/>
    <property type="evidence" value="ECO:0007669"/>
    <property type="project" value="UniProtKB-KW"/>
</dbReference>
<gene>
    <name evidence="13" type="ORF">A3F94_02925</name>
</gene>
<dbReference type="EC" id="6.1.1.1" evidence="1 9"/>
<dbReference type="GO" id="GO:0005829">
    <property type="term" value="C:cytosol"/>
    <property type="evidence" value="ECO:0007669"/>
    <property type="project" value="TreeGrafter"/>
</dbReference>